<dbReference type="Gene3D" id="1.25.10.10">
    <property type="entry name" value="Leucine-rich Repeat Variant"/>
    <property type="match status" value="4"/>
</dbReference>
<dbReference type="EMBL" id="CP001804">
    <property type="protein sequence ID" value="ACY17106.1"/>
    <property type="molecule type" value="Genomic_DNA"/>
</dbReference>
<feature type="repeat" description="TPR" evidence="1">
    <location>
        <begin position="693"/>
        <end position="726"/>
    </location>
</feature>
<keyword evidence="1" id="KW-0802">TPR repeat</keyword>
<dbReference type="KEGG" id="hoh:Hoch_4615"/>
<dbReference type="Pfam" id="PF13428">
    <property type="entry name" value="TPR_14"/>
    <property type="match status" value="1"/>
</dbReference>
<dbReference type="InterPro" id="IPR004155">
    <property type="entry name" value="PBS_lyase_HEAT"/>
</dbReference>
<dbReference type="PROSITE" id="PS50293">
    <property type="entry name" value="TPR_REGION"/>
    <property type="match status" value="2"/>
</dbReference>
<keyword evidence="3" id="KW-0732">Signal</keyword>
<feature type="repeat" description="TPR" evidence="1">
    <location>
        <begin position="410"/>
        <end position="443"/>
    </location>
</feature>
<dbReference type="PANTHER" id="PTHR12558:SF13">
    <property type="entry name" value="CELL DIVISION CYCLE PROTEIN 27 HOMOLOG"/>
    <property type="match status" value="1"/>
</dbReference>
<protein>
    <submittedName>
        <fullName evidence="4">Tetratricopeptide TPR_2 repeat protein</fullName>
    </submittedName>
</protein>
<dbReference type="SMART" id="SM00028">
    <property type="entry name" value="TPR"/>
    <property type="match status" value="13"/>
</dbReference>
<dbReference type="PROSITE" id="PS50005">
    <property type="entry name" value="TPR"/>
    <property type="match status" value="8"/>
</dbReference>
<dbReference type="InterPro" id="IPR019734">
    <property type="entry name" value="TPR_rpt"/>
</dbReference>
<feature type="repeat" description="TPR" evidence="1">
    <location>
        <begin position="624"/>
        <end position="657"/>
    </location>
</feature>
<sequence length="1402" mass="153267">MRRLAALSLSALLSLATAATVLPPASALAQGDWSVRRDPFDRKVIARYKAILARNPGDRGALRKLIQLYSRHRTLDLLVREYQRAVAQAPKDADAAVVLGHLHLHRGERALALAEYERARQLAPESVPVLLAIAALQRQQGALAEARGAYQQALPGVRGKAAEREVVLALAELAVGAGDAEAAAGHYQRYFALAPRDIDARVAWAEALAQLGRHDDAIAALRETIGRLRADPARQIELLTRIGVAHEAAGRDTEAVEVYREALARAGNITYLRRELVARIIENHRRRQALPALITSYEQAWPKNRRGYFEWDVLGRLYEETGNQDQAIEALRAALRKAPYELETQRRLIALLETTGREDEALAQYEAAIRVAPGEPRFQLELAERYWRRGREAQALEILARVGRRFAGDGAVHTAIADLYTRWGKADLALQSYERLARIEPEEPSHLVNLGEQYHMRGDTKQAMAVWRRIIARKTPANYARLGEVFAEHNQLDEALRMYEKAIQMEPEQAAHYKGRAGVFERRRDWQSVSRAVDDWNKVLALLSNKDADKPARAEARRRIVSLLKRGPSSAMSKAKASWQRDFWREPADVEAGYLLVEAYLRDNKFNSAERELQRLLKLDPKDTEALELLAKVAERTYDYDAAVAHLERLAELSPNRRRDYFNRIAELKTADRKDDEALEYARRALEASPNDPLAYERLAERYVEMQRFDEATEAYAKTIELDPRQFRAYFALALLHTHNHEPERAAELYREVLRRASDEQILARAGREAIDLEEMMGSLGELERLLAPLSFTYAHKQVYRRVLVELYGRYVPALVRRASDGPARERQRARAELERLGAHGLKPLLEALSDDTDVHQQRTAVAVLGYLGNKGAAAPLIRLAQEVPGKQRGAAQRALTPVLEWNVRLDALIAAARLGDAQVIDELVALTEREGKDAFREAALFGLGRTGARAAIAPLSRALSSDSTADLTLACLGLAQLVDETGDRRPLSAIGELVGDARRSDVARGACAFALGYVHRGAPRPEVTATLVSALGSGNGTLPQMAAWALGLVGGADASGALLRAYPERSEPVRRVIHWALVHAAGPAAGGDSAERGVDAADFGHYPRGLDDRYAAAAALGQMLDERQRATVPGALAARLLAAHEAELAAAVRTALGGHRDRVVRVLGDLDGAADHLTMGALTRELADAPAAQRGAARAALARLGQAVLPAVAALAQHRDAEVRSLVLSVAAKIDSPRGQALVLAGLEDAQPAVRRAALRAATEYLRLHERGGEALAQAVAAQLADGDWEVRTAAAQAMGLLGAAARAEALADAVGDENAYVRESATRALGRVAGGASADARAAIEAGLLAASADELPIIRAAAAQGLGRVGSRRARERLQQMAAQDSSEQVADAAQRQLGERQN</sequence>
<dbReference type="SMART" id="SM00567">
    <property type="entry name" value="EZ_HEAT"/>
    <property type="match status" value="11"/>
</dbReference>
<keyword evidence="5" id="KW-1185">Reference proteome</keyword>
<reference evidence="4 5" key="1">
    <citation type="journal article" date="2010" name="Stand. Genomic Sci.">
        <title>Complete genome sequence of Haliangium ochraceum type strain (SMP-2).</title>
        <authorList>
            <consortium name="US DOE Joint Genome Institute (JGI-PGF)"/>
            <person name="Ivanova N."/>
            <person name="Daum C."/>
            <person name="Lang E."/>
            <person name="Abt B."/>
            <person name="Kopitz M."/>
            <person name="Saunders E."/>
            <person name="Lapidus A."/>
            <person name="Lucas S."/>
            <person name="Glavina Del Rio T."/>
            <person name="Nolan M."/>
            <person name="Tice H."/>
            <person name="Copeland A."/>
            <person name="Cheng J.F."/>
            <person name="Chen F."/>
            <person name="Bruce D."/>
            <person name="Goodwin L."/>
            <person name="Pitluck S."/>
            <person name="Mavromatis K."/>
            <person name="Pati A."/>
            <person name="Mikhailova N."/>
            <person name="Chen A."/>
            <person name="Palaniappan K."/>
            <person name="Land M."/>
            <person name="Hauser L."/>
            <person name="Chang Y.J."/>
            <person name="Jeffries C.D."/>
            <person name="Detter J.C."/>
            <person name="Brettin T."/>
            <person name="Rohde M."/>
            <person name="Goker M."/>
            <person name="Bristow J."/>
            <person name="Markowitz V."/>
            <person name="Eisen J.A."/>
            <person name="Hugenholtz P."/>
            <person name="Kyrpides N.C."/>
            <person name="Klenk H.P."/>
        </authorList>
    </citation>
    <scope>NUCLEOTIDE SEQUENCE [LARGE SCALE GENOMIC DNA]</scope>
    <source>
        <strain evidence="5">DSM 14365 / CIP 107738 / JCM 11303 / AJ 13395 / SMP-2</strain>
    </source>
</reference>
<dbReference type="PANTHER" id="PTHR12558">
    <property type="entry name" value="CELL DIVISION CYCLE 16,23,27"/>
    <property type="match status" value="1"/>
</dbReference>
<dbReference type="OrthoDB" id="220004at2"/>
<evidence type="ECO:0000256" key="2">
    <source>
        <dbReference type="SAM" id="MobiDB-lite"/>
    </source>
</evidence>
<dbReference type="eggNOG" id="COG0457">
    <property type="taxonomic scope" value="Bacteria"/>
</dbReference>
<feature type="repeat" description="TPR" evidence="1">
    <location>
        <begin position="476"/>
        <end position="509"/>
    </location>
</feature>
<dbReference type="InterPro" id="IPR011989">
    <property type="entry name" value="ARM-like"/>
</dbReference>
<name>D0LQ69_HALO1</name>
<feature type="chain" id="PRO_5003010789" evidence="3">
    <location>
        <begin position="30"/>
        <end position="1402"/>
    </location>
</feature>
<dbReference type="InterPro" id="IPR011990">
    <property type="entry name" value="TPR-like_helical_dom_sf"/>
</dbReference>
<proteinExistence type="predicted"/>
<gene>
    <name evidence="4" type="ordered locus">Hoch_4615</name>
</gene>
<dbReference type="Pfam" id="PF13432">
    <property type="entry name" value="TPR_16"/>
    <property type="match status" value="5"/>
</dbReference>
<evidence type="ECO:0000256" key="1">
    <source>
        <dbReference type="PROSITE-ProRule" id="PRU00339"/>
    </source>
</evidence>
<feature type="signal peptide" evidence="3">
    <location>
        <begin position="1"/>
        <end position="29"/>
    </location>
</feature>
<feature type="repeat" description="TPR" evidence="1">
    <location>
        <begin position="308"/>
        <end position="341"/>
    </location>
</feature>
<dbReference type="STRING" id="502025.Hoch_4615"/>
<evidence type="ECO:0000256" key="3">
    <source>
        <dbReference type="SAM" id="SignalP"/>
    </source>
</evidence>
<dbReference type="Gene3D" id="1.25.40.10">
    <property type="entry name" value="Tetratricopeptide repeat domain"/>
    <property type="match status" value="7"/>
</dbReference>
<accession>D0LQ69</accession>
<feature type="repeat" description="TPR" evidence="1">
    <location>
        <begin position="590"/>
        <end position="623"/>
    </location>
</feature>
<dbReference type="Pfam" id="PF14559">
    <property type="entry name" value="TPR_19"/>
    <property type="match status" value="1"/>
</dbReference>
<feature type="repeat" description="TPR" evidence="1">
    <location>
        <begin position="659"/>
        <end position="692"/>
    </location>
</feature>
<dbReference type="SUPFAM" id="SSF48371">
    <property type="entry name" value="ARM repeat"/>
    <property type="match status" value="3"/>
</dbReference>
<dbReference type="InterPro" id="IPR016024">
    <property type="entry name" value="ARM-type_fold"/>
</dbReference>
<evidence type="ECO:0000313" key="4">
    <source>
        <dbReference type="EMBL" id="ACY17106.1"/>
    </source>
</evidence>
<dbReference type="eggNOG" id="COG1413">
    <property type="taxonomic scope" value="Bacteria"/>
</dbReference>
<dbReference type="Proteomes" id="UP000001880">
    <property type="component" value="Chromosome"/>
</dbReference>
<dbReference type="HOGENOM" id="CLU_254220_0_0_7"/>
<evidence type="ECO:0000313" key="5">
    <source>
        <dbReference type="Proteomes" id="UP000001880"/>
    </source>
</evidence>
<dbReference type="SUPFAM" id="SSF48452">
    <property type="entry name" value="TPR-like"/>
    <property type="match status" value="3"/>
</dbReference>
<feature type="repeat" description="TPR" evidence="1">
    <location>
        <begin position="93"/>
        <end position="126"/>
    </location>
</feature>
<feature type="region of interest" description="Disordered" evidence="2">
    <location>
        <begin position="1376"/>
        <end position="1402"/>
    </location>
</feature>
<organism evidence="4 5">
    <name type="scientific">Haliangium ochraceum (strain DSM 14365 / JCM 11303 / SMP-2)</name>
    <dbReference type="NCBI Taxonomy" id="502025"/>
    <lineage>
        <taxon>Bacteria</taxon>
        <taxon>Pseudomonadati</taxon>
        <taxon>Myxococcota</taxon>
        <taxon>Polyangia</taxon>
        <taxon>Haliangiales</taxon>
        <taxon>Kofleriaceae</taxon>
        <taxon>Haliangium</taxon>
    </lineage>
</organism>
<dbReference type="Pfam" id="PF13646">
    <property type="entry name" value="HEAT_2"/>
    <property type="match status" value="1"/>
</dbReference>